<protein>
    <submittedName>
        <fullName evidence="2">Uncharacterized protein</fullName>
    </submittedName>
</protein>
<name>A0A6A6EGY5_9PEZI</name>
<organism evidence="2 3">
    <name type="scientific">Zopfia rhizophila CBS 207.26</name>
    <dbReference type="NCBI Taxonomy" id="1314779"/>
    <lineage>
        <taxon>Eukaryota</taxon>
        <taxon>Fungi</taxon>
        <taxon>Dikarya</taxon>
        <taxon>Ascomycota</taxon>
        <taxon>Pezizomycotina</taxon>
        <taxon>Dothideomycetes</taxon>
        <taxon>Dothideomycetes incertae sedis</taxon>
        <taxon>Zopfiaceae</taxon>
        <taxon>Zopfia</taxon>
    </lineage>
</organism>
<dbReference type="AlphaFoldDB" id="A0A6A6EGY5"/>
<feature type="region of interest" description="Disordered" evidence="1">
    <location>
        <begin position="1"/>
        <end position="25"/>
    </location>
</feature>
<feature type="compositionally biased region" description="Low complexity" evidence="1">
    <location>
        <begin position="1"/>
        <end position="13"/>
    </location>
</feature>
<accession>A0A6A6EGY5</accession>
<proteinExistence type="predicted"/>
<evidence type="ECO:0000256" key="1">
    <source>
        <dbReference type="SAM" id="MobiDB-lite"/>
    </source>
</evidence>
<dbReference type="EMBL" id="ML994617">
    <property type="protein sequence ID" value="KAF2191317.1"/>
    <property type="molecule type" value="Genomic_DNA"/>
</dbReference>
<dbReference type="Proteomes" id="UP000800200">
    <property type="component" value="Unassembled WGS sequence"/>
</dbReference>
<evidence type="ECO:0000313" key="2">
    <source>
        <dbReference type="EMBL" id="KAF2191317.1"/>
    </source>
</evidence>
<keyword evidence="3" id="KW-1185">Reference proteome</keyword>
<evidence type="ECO:0000313" key="3">
    <source>
        <dbReference type="Proteomes" id="UP000800200"/>
    </source>
</evidence>
<gene>
    <name evidence="2" type="ORF">K469DRAFT_368515</name>
</gene>
<reference evidence="2" key="1">
    <citation type="journal article" date="2020" name="Stud. Mycol.">
        <title>101 Dothideomycetes genomes: a test case for predicting lifestyles and emergence of pathogens.</title>
        <authorList>
            <person name="Haridas S."/>
            <person name="Albert R."/>
            <person name="Binder M."/>
            <person name="Bloem J."/>
            <person name="Labutti K."/>
            <person name="Salamov A."/>
            <person name="Andreopoulos B."/>
            <person name="Baker S."/>
            <person name="Barry K."/>
            <person name="Bills G."/>
            <person name="Bluhm B."/>
            <person name="Cannon C."/>
            <person name="Castanera R."/>
            <person name="Culley D."/>
            <person name="Daum C."/>
            <person name="Ezra D."/>
            <person name="Gonzalez J."/>
            <person name="Henrissat B."/>
            <person name="Kuo A."/>
            <person name="Liang C."/>
            <person name="Lipzen A."/>
            <person name="Lutzoni F."/>
            <person name="Magnuson J."/>
            <person name="Mondo S."/>
            <person name="Nolan M."/>
            <person name="Ohm R."/>
            <person name="Pangilinan J."/>
            <person name="Park H.-J."/>
            <person name="Ramirez L."/>
            <person name="Alfaro M."/>
            <person name="Sun H."/>
            <person name="Tritt A."/>
            <person name="Yoshinaga Y."/>
            <person name="Zwiers L.-H."/>
            <person name="Turgeon B."/>
            <person name="Goodwin S."/>
            <person name="Spatafora J."/>
            <person name="Crous P."/>
            <person name="Grigoriev I."/>
        </authorList>
    </citation>
    <scope>NUCLEOTIDE SEQUENCE</scope>
    <source>
        <strain evidence="2">CBS 207.26</strain>
    </source>
</reference>
<sequence>MILSINNPNTQPSPTQPPPSFPLTSIAEGNPCMHPQQMRPQKKECATQLCHMPLSQKGQQSERQARKILHQSSRAACSLARRDIATRIV</sequence>